<dbReference type="Proteomes" id="UP000320722">
    <property type="component" value="Chromosome"/>
</dbReference>
<dbReference type="RefSeq" id="WP_145043773.1">
    <property type="nucleotide sequence ID" value="NZ_CP036347.1"/>
</dbReference>
<protein>
    <submittedName>
        <fullName evidence="2">Uncharacterized protein</fullName>
    </submittedName>
</protein>
<evidence type="ECO:0000256" key="1">
    <source>
        <dbReference type="SAM" id="MobiDB-lite"/>
    </source>
</evidence>
<sequence>MTIKIILSHLSKEDDNFAILDRPPYQLRNLPVQMRWEATRRHPSYQLLWNYPPEVSSTAPSRIDLNATQVMLRQVLLIKIGYSGPTISPSTEFNDIGEDEFPEWMSGSIHPISTRGMLSIALLTLSHAALKDMARLFEYAAKEESEDDDFRAQAYFSLLRVADESLDQYPDELIVSLAPQSSVKQFQADAKAILARFQEHRNLHPARTRADRYEDYLRIWDMREGWCHGQYQSEREMTLSQIASQTGDSIKTIHNRYRSSFELITGHKYTPELWFRVMGPLRFTDDELQEISIISKRRPRKSSTRQEIPDSRLNNPEHDDTLVTSKTQEDNSLELAQMRLDVQSLIAKGWDNDRIARELNPDEPHPDIVQKFRMLYQDLPS</sequence>
<feature type="region of interest" description="Disordered" evidence="1">
    <location>
        <begin position="297"/>
        <end position="322"/>
    </location>
</feature>
<dbReference type="AlphaFoldDB" id="A0A517WJN0"/>
<proteinExistence type="predicted"/>
<name>A0A517WJN0_9PLAN</name>
<dbReference type="EMBL" id="CP036347">
    <property type="protein sequence ID" value="QDU05455.1"/>
    <property type="molecule type" value="Genomic_DNA"/>
</dbReference>
<evidence type="ECO:0000313" key="3">
    <source>
        <dbReference type="Proteomes" id="UP000320722"/>
    </source>
</evidence>
<reference evidence="2 3" key="1">
    <citation type="submission" date="2019-02" db="EMBL/GenBank/DDBJ databases">
        <title>Deep-cultivation of Planctomycetes and their phenomic and genomic characterization uncovers novel biology.</title>
        <authorList>
            <person name="Wiegand S."/>
            <person name="Jogler M."/>
            <person name="Boedeker C."/>
            <person name="Pinto D."/>
            <person name="Vollmers J."/>
            <person name="Rivas-Marin E."/>
            <person name="Kohn T."/>
            <person name="Peeters S.H."/>
            <person name="Heuer A."/>
            <person name="Rast P."/>
            <person name="Oberbeckmann S."/>
            <person name="Bunk B."/>
            <person name="Jeske O."/>
            <person name="Meyerdierks A."/>
            <person name="Storesund J.E."/>
            <person name="Kallscheuer N."/>
            <person name="Luecker S."/>
            <person name="Lage O.M."/>
            <person name="Pohl T."/>
            <person name="Merkel B.J."/>
            <person name="Hornburger P."/>
            <person name="Mueller R.-W."/>
            <person name="Bruemmer F."/>
            <person name="Labrenz M."/>
            <person name="Spormann A.M."/>
            <person name="Op den Camp H."/>
            <person name="Overmann J."/>
            <person name="Amann R."/>
            <person name="Jetten M.S.M."/>
            <person name="Mascher T."/>
            <person name="Medema M.H."/>
            <person name="Devos D.P."/>
            <person name="Kaster A.-K."/>
            <person name="Ovreas L."/>
            <person name="Rohde M."/>
            <person name="Galperin M.Y."/>
            <person name="Jogler C."/>
        </authorList>
    </citation>
    <scope>NUCLEOTIDE SEQUENCE [LARGE SCALE GENOMIC DNA]</scope>
    <source>
        <strain evidence="2 3">V6</strain>
    </source>
</reference>
<gene>
    <name evidence="2" type="ORF">V6x_51920</name>
</gene>
<accession>A0A517WJN0</accession>
<evidence type="ECO:0000313" key="2">
    <source>
        <dbReference type="EMBL" id="QDU05455.1"/>
    </source>
</evidence>
<feature type="compositionally biased region" description="Basic and acidic residues" evidence="1">
    <location>
        <begin position="307"/>
        <end position="321"/>
    </location>
</feature>
<organism evidence="2 3">
    <name type="scientific">Gimesia chilikensis</name>
    <dbReference type="NCBI Taxonomy" id="2605989"/>
    <lineage>
        <taxon>Bacteria</taxon>
        <taxon>Pseudomonadati</taxon>
        <taxon>Planctomycetota</taxon>
        <taxon>Planctomycetia</taxon>
        <taxon>Planctomycetales</taxon>
        <taxon>Planctomycetaceae</taxon>
        <taxon>Gimesia</taxon>
    </lineage>
</organism>